<gene>
    <name evidence="1" type="ORF">KI387_031837</name>
</gene>
<keyword evidence="2" id="KW-1185">Reference proteome</keyword>
<reference evidence="1 2" key="1">
    <citation type="journal article" date="2021" name="Nat. Plants">
        <title>The Taxus genome provides insights into paclitaxel biosynthesis.</title>
        <authorList>
            <person name="Xiong X."/>
            <person name="Gou J."/>
            <person name="Liao Q."/>
            <person name="Li Y."/>
            <person name="Zhou Q."/>
            <person name="Bi G."/>
            <person name="Li C."/>
            <person name="Du R."/>
            <person name="Wang X."/>
            <person name="Sun T."/>
            <person name="Guo L."/>
            <person name="Liang H."/>
            <person name="Lu P."/>
            <person name="Wu Y."/>
            <person name="Zhang Z."/>
            <person name="Ro D.K."/>
            <person name="Shang Y."/>
            <person name="Huang S."/>
            <person name="Yan J."/>
        </authorList>
    </citation>
    <scope>NUCLEOTIDE SEQUENCE [LARGE SCALE GENOMIC DNA]</scope>
    <source>
        <strain evidence="1">Ta-2019</strain>
    </source>
</reference>
<evidence type="ECO:0000313" key="1">
    <source>
        <dbReference type="EMBL" id="KAH9287720.1"/>
    </source>
</evidence>
<dbReference type="AlphaFoldDB" id="A0AA38BMX2"/>
<sequence>HKFTEIATPTIDKTKEDIMASDYQITRVALGKVTTEGAQQDAWDAKNVVCQKLKETKDNRDELKRK</sequence>
<dbReference type="Proteomes" id="UP000824469">
    <property type="component" value="Unassembled WGS sequence"/>
</dbReference>
<name>A0AA38BMX2_TAXCH</name>
<protein>
    <submittedName>
        <fullName evidence="1">Uncharacterized protein</fullName>
    </submittedName>
</protein>
<proteinExistence type="predicted"/>
<comment type="caution">
    <text evidence="1">The sequence shown here is derived from an EMBL/GenBank/DDBJ whole genome shotgun (WGS) entry which is preliminary data.</text>
</comment>
<organism evidence="1 2">
    <name type="scientific">Taxus chinensis</name>
    <name type="common">Chinese yew</name>
    <name type="synonym">Taxus wallichiana var. chinensis</name>
    <dbReference type="NCBI Taxonomy" id="29808"/>
    <lineage>
        <taxon>Eukaryota</taxon>
        <taxon>Viridiplantae</taxon>
        <taxon>Streptophyta</taxon>
        <taxon>Embryophyta</taxon>
        <taxon>Tracheophyta</taxon>
        <taxon>Spermatophyta</taxon>
        <taxon>Pinopsida</taxon>
        <taxon>Pinidae</taxon>
        <taxon>Conifers II</taxon>
        <taxon>Cupressales</taxon>
        <taxon>Taxaceae</taxon>
        <taxon>Taxus</taxon>
    </lineage>
</organism>
<accession>A0AA38BMX2</accession>
<evidence type="ECO:0000313" key="2">
    <source>
        <dbReference type="Proteomes" id="UP000824469"/>
    </source>
</evidence>
<feature type="non-terminal residue" evidence="1">
    <location>
        <position position="66"/>
    </location>
</feature>
<feature type="non-terminal residue" evidence="1">
    <location>
        <position position="1"/>
    </location>
</feature>
<dbReference type="EMBL" id="JAHRHJ020003813">
    <property type="protein sequence ID" value="KAH9287720.1"/>
    <property type="molecule type" value="Genomic_DNA"/>
</dbReference>